<dbReference type="Proteomes" id="UP000825015">
    <property type="component" value="Chromosome"/>
</dbReference>
<evidence type="ECO:0000313" key="2">
    <source>
        <dbReference type="Proteomes" id="UP000825015"/>
    </source>
</evidence>
<proteinExistence type="predicted"/>
<evidence type="ECO:0000313" key="1">
    <source>
        <dbReference type="EMBL" id="BBL61208.1"/>
    </source>
</evidence>
<name>A0ACA8R2T8_METAZ</name>
<accession>A0ACA8R2T8</accession>
<protein>
    <submittedName>
        <fullName evidence="1">Uncharacterized protein</fullName>
    </submittedName>
</protein>
<keyword evidence="2" id="KW-1185">Reference proteome</keyword>
<gene>
    <name evidence="1" type="ORF">MarbSA_02480</name>
</gene>
<organism evidence="1 2">
    <name type="scientific">Methanobrevibacter arboriphilus</name>
    <dbReference type="NCBI Taxonomy" id="39441"/>
    <lineage>
        <taxon>Archaea</taxon>
        <taxon>Methanobacteriati</taxon>
        <taxon>Methanobacteriota</taxon>
        <taxon>Methanomada group</taxon>
        <taxon>Methanobacteria</taxon>
        <taxon>Methanobacteriales</taxon>
        <taxon>Methanobacteriaceae</taxon>
        <taxon>Methanobrevibacter</taxon>
    </lineage>
</organism>
<reference evidence="1" key="1">
    <citation type="submission" date="2019-06" db="EMBL/GenBank/DDBJ databases">
        <title>Complete genome sequence of Methanobrevibacter arboriphilus strain SA.</title>
        <authorList>
            <person name="Asakawa S."/>
        </authorList>
    </citation>
    <scope>NUCLEOTIDE SEQUENCE</scope>
    <source>
        <strain evidence="1">SA</strain>
    </source>
</reference>
<sequence length="2000" mass="213819">MIMFKNKFFVSFVLVLVFLFLFSLSSVSAASYDFNNGNTTEQFQNVISTDTDDLVISFDDGDYTGWSQLNISRNATIVGKNRGGAKFTTSSGGNLFNVTAINVTIVNLTISGYATAIMSNCSDLTISNNNINTSGVSINLSSSGSANPITGVVIKDNIIKSSLSTNYGAVSLFGKSADKNIFDVLFSDNNITGSYYGVYLDGSSSNGVVSSANLVFENNNITGTPYGVHLYASSSNNTNITCTGNNITGTSRGVSLYASSNNSQFTFTDNNVTGTSGFGVYLSASSSNNSYFTFTGNNITGTSGVSLPVSSSNNSYFTFTGNNIIALTAIFGVTLTASSSNNSYFTFTGNNITGTLNYSVSLNVDSSNNINITFDHNNITGGTHGVSLSYLFASTSNNTNITFDHNNITGGTYGVHMEAYNSKNSQFIFDHNNITGTSGDGVYMRASSNNTNITFDHNNITGGTRGVYLEASSSNNNIITFDHNNITGVNYGVRLEADSSNNSYFTFTDNNVTGTSSGGVYLRSPSNNNIITFDHNNITSTSFYGVHLGVSSSNNISFTDNNIKGGSRSVHLDVSSSNNISFTDNNIIRGGDHGVRVDASSNNNSISLTGNNIAVESSSAVYLNAKNNTNITFDHNNITGKTGVSLSVSSINNTNIIFDHNNITGTLYTAFTMNGFTSNNINITFNDNNMTSVTYGCYLAVYSSNNTQFTFTDNNVTGTSNVGVYLNAYGSNSSQFTLDHNNITSTSNNGVYLSTFIYSSNNSQFTFTDNNITGVSYGVNVYSNNGNISSVMFLNNTINATNGSGFYFNNSGANAINVTDFVIRGNNIFASVVGLNFSGLKTGSLVNVTVEYNRIIAPVGVNLNGYDNGSSFDYNWWGVNDITGKTLSIDTVNHFILRITNLTSLDNLQSGDNVSFAFLVLNTTLTNEGVENLPYFALNGTFNGNSYDTSRDDSFEDNFTVSSGTQVVAATLDNQYAILAFNTNSSVIVSDVSIGDTAVISGQLSNYTGDGYDLLNVTVDGNIQSVTINSTGGWSLNYTTNKTGNITVTVNYTESDTGNYTSFTNTTIFEVFKNSTNSTINVGNVQIGTNATITGQLEGYTGDGSDLLNVTVDGNTQSVTINSTGGWSLNYTTNKTGNITVTVNYTESDTGNYTSFTNTTIFEVFKNSINSTINVGNVQIGTNATITGQLDNFTGIDLVNVTVDGNTQSITVNVTGGWSITYVANRTGNITVTVNFNGNENYTGFSNSTSFEVFKNSTNSTIIVSDVQVGNTAVITGQLANFTGIGFVNVTVDGRLYNVVVDSIGGNWTVSHVTNHTGTHNVTVSYTELDGGNYTSFTNTSSFAVLKNSTNSTILVGNVQVGTDVSITGQLVGYVGDGSDLLNVTVDGNFYSDVNINSNGAWNLTYLTNRTGNITVTVNYSGNDNYTSFNNSTTFEVFKNSTNSTIIVGNVQVGSDAFISGQLVGYVGDGSDSLTVTVDGNIYSYVTINSTGGWNLTYLTNRTGNITVSVSYIGNDNYTGFTNTNSFNVNKLATNSTINIPGTVKFNQAVSISGVLTDQNDNPIADADLELIIGGESFNVATDSSGVWSLNYTTNKTGNITVTVNYSGNDNYTSFNNSTTFEVFKNSTNSTIIVGNVQVGSDAFISGQLVGYVGDGSDSLTVTVDGNIYSYVTINSTGGWNLTYLTNRTGNITVSVSYIGNDNYTGFTNTNSFNVNKLATNSTINIPGTVKFNQAVSISGVLTDQNDNPIADADLELIIGGESFNVATDSSGVWSLNYTPKRAGVFDLSLVYLGDDLYEGFVENKIFNVSKLATNSSINIPNNVKVGKAITVSGVLTSGGKPLANANVLVTIAGKTYKVTTNSDGVWKLSYTPKSWKFTMKVSFAGDNDYLGFNISKSFKVVGKAKVKIVKISKLVKVGKYRVFNLYSKIYTIKNLGSALGSKDYVKYFKNWYLEKLSKTSKAIKYQFKTKSRVLKVQIKNLGVGKQVKFKIIVTHRKRL</sequence>
<dbReference type="EMBL" id="AP019779">
    <property type="protein sequence ID" value="BBL61208.1"/>
    <property type="molecule type" value="Genomic_DNA"/>
</dbReference>